<evidence type="ECO:0000259" key="5">
    <source>
        <dbReference type="Pfam" id="PF00535"/>
    </source>
</evidence>
<dbReference type="PATRIC" id="fig|178900.5.peg.1825"/>
<keyword evidence="3" id="KW-0808">Transferase</keyword>
<dbReference type="AlphaFoldDB" id="A0A149Q3X1"/>
<dbReference type="InterPro" id="IPR001173">
    <property type="entry name" value="Glyco_trans_2-like"/>
</dbReference>
<sequence>MPHQPAPSAGQNLCKVTAVIVTCNRLPILKTVLEHTLAQNFSAVVVVNNASQDGTRDWLETQTDPRLHCVHETVNSGGAGGFARGMDYAARQTDCDWLVCFDDDAWPQPDALRIFQSLPLPPSVGGVAAAVYFPNGTVCDMNRPGLNPFASIGKFCSLLKSRRRTFAIDPAAYQQTKPLPVDYASFVGFFVRAALVRGPLGLPQKDLFIYADDILYAWKLRSLGLKILFIPAIRFSHDCKTTVSFARNRWKIYYIVRNRILFYKKIAGWLFLPFTPLLLLSTLKLYWKNRTTPRIRSLMLAGLRDGLRNDTSRAHTNIVTLADES</sequence>
<comment type="caution">
    <text evidence="6">The sequence shown here is derived from an EMBL/GenBank/DDBJ whole genome shotgun (WGS) entry which is preliminary data.</text>
</comment>
<evidence type="ECO:0000256" key="4">
    <source>
        <dbReference type="SAM" id="Phobius"/>
    </source>
</evidence>
<dbReference type="Proteomes" id="UP000075473">
    <property type="component" value="Unassembled WGS sequence"/>
</dbReference>
<keyword evidence="2" id="KW-0328">Glycosyltransferase</keyword>
<dbReference type="InterPro" id="IPR029044">
    <property type="entry name" value="Nucleotide-diphossugar_trans"/>
</dbReference>
<evidence type="ECO:0000256" key="3">
    <source>
        <dbReference type="ARBA" id="ARBA00022679"/>
    </source>
</evidence>
<dbReference type="PANTHER" id="PTHR43179">
    <property type="entry name" value="RHAMNOSYLTRANSFERASE WBBL"/>
    <property type="match status" value="1"/>
</dbReference>
<gene>
    <name evidence="6" type="ORF">AD928_12435</name>
</gene>
<keyword evidence="4" id="KW-0812">Transmembrane</keyword>
<dbReference type="Pfam" id="PF00535">
    <property type="entry name" value="Glycos_transf_2"/>
    <property type="match status" value="1"/>
</dbReference>
<dbReference type="Gene3D" id="3.90.550.10">
    <property type="entry name" value="Spore Coat Polysaccharide Biosynthesis Protein SpsA, Chain A"/>
    <property type="match status" value="1"/>
</dbReference>
<feature type="domain" description="Glycosyltransferase 2-like" evidence="5">
    <location>
        <begin position="18"/>
        <end position="115"/>
    </location>
</feature>
<proteinExistence type="inferred from homology"/>
<evidence type="ECO:0000313" key="6">
    <source>
        <dbReference type="EMBL" id="KXU91999.1"/>
    </source>
</evidence>
<evidence type="ECO:0000256" key="2">
    <source>
        <dbReference type="ARBA" id="ARBA00022676"/>
    </source>
</evidence>
<keyword evidence="4" id="KW-0472">Membrane</keyword>
<reference evidence="6 7" key="1">
    <citation type="submission" date="2015-06" db="EMBL/GenBank/DDBJ databases">
        <title>Improved classification and identification of acetic acid bacteria using matrix-assisted laser desorption/ionization time-of-flight mass spectrometry; Gluconobacter nephelii and Gluconobacter uchimurae are later heterotypic synonyms of Gluconobacter japonicus and Gluconobacter oxydans, respectively.</title>
        <authorList>
            <person name="Li L."/>
            <person name="Cleenwerck I."/>
            <person name="De Vuyst L."/>
            <person name="Vandamme P."/>
        </authorList>
    </citation>
    <scope>NUCLEOTIDE SEQUENCE [LARGE SCALE GENOMIC DNA]</scope>
    <source>
        <strain evidence="6 7">LMG 1625</strain>
    </source>
</reference>
<evidence type="ECO:0000313" key="7">
    <source>
        <dbReference type="Proteomes" id="UP000075473"/>
    </source>
</evidence>
<evidence type="ECO:0000256" key="1">
    <source>
        <dbReference type="ARBA" id="ARBA00006739"/>
    </source>
</evidence>
<accession>A0A149Q3X1</accession>
<dbReference type="GO" id="GO:0016757">
    <property type="term" value="F:glycosyltransferase activity"/>
    <property type="evidence" value="ECO:0007669"/>
    <property type="project" value="UniProtKB-KW"/>
</dbReference>
<organism evidence="6 7">
    <name type="scientific">Acetobacter cerevisiae</name>
    <dbReference type="NCBI Taxonomy" id="178900"/>
    <lineage>
        <taxon>Bacteria</taxon>
        <taxon>Pseudomonadati</taxon>
        <taxon>Pseudomonadota</taxon>
        <taxon>Alphaproteobacteria</taxon>
        <taxon>Acetobacterales</taxon>
        <taxon>Acetobacteraceae</taxon>
        <taxon>Acetobacter</taxon>
    </lineage>
</organism>
<protein>
    <recommendedName>
        <fullName evidence="5">Glycosyltransferase 2-like domain-containing protein</fullName>
    </recommendedName>
</protein>
<feature type="transmembrane region" description="Helical" evidence="4">
    <location>
        <begin position="266"/>
        <end position="287"/>
    </location>
</feature>
<name>A0A149Q3X1_9PROT</name>
<dbReference type="EMBL" id="LHZA01000156">
    <property type="protein sequence ID" value="KXU91999.1"/>
    <property type="molecule type" value="Genomic_DNA"/>
</dbReference>
<dbReference type="SUPFAM" id="SSF53448">
    <property type="entry name" value="Nucleotide-diphospho-sugar transferases"/>
    <property type="match status" value="1"/>
</dbReference>
<dbReference type="PANTHER" id="PTHR43179:SF12">
    <property type="entry name" value="GALACTOFURANOSYLTRANSFERASE GLFT2"/>
    <property type="match status" value="1"/>
</dbReference>
<keyword evidence="4" id="KW-1133">Transmembrane helix</keyword>
<comment type="similarity">
    <text evidence="1">Belongs to the glycosyltransferase 2 family.</text>
</comment>